<name>A0A3B0STJ1_9ZZZZ</name>
<dbReference type="PANTHER" id="PTHR43433">
    <property type="entry name" value="HYDROLASE, ALPHA/BETA FOLD FAMILY PROTEIN"/>
    <property type="match status" value="1"/>
</dbReference>
<dbReference type="AlphaFoldDB" id="A0A3B0STJ1"/>
<dbReference type="InterPro" id="IPR000073">
    <property type="entry name" value="AB_hydrolase_1"/>
</dbReference>
<feature type="domain" description="AB hydrolase-1" evidence="1">
    <location>
        <begin position="297"/>
        <end position="503"/>
    </location>
</feature>
<dbReference type="Pfam" id="PF00561">
    <property type="entry name" value="Abhydrolase_1"/>
    <property type="match status" value="1"/>
</dbReference>
<proteinExistence type="predicted"/>
<organism evidence="2">
    <name type="scientific">hydrothermal vent metagenome</name>
    <dbReference type="NCBI Taxonomy" id="652676"/>
    <lineage>
        <taxon>unclassified sequences</taxon>
        <taxon>metagenomes</taxon>
        <taxon>ecological metagenomes</taxon>
    </lineage>
</organism>
<protein>
    <submittedName>
        <fullName evidence="2">Transcriptional regulator, CadC</fullName>
    </submittedName>
</protein>
<evidence type="ECO:0000313" key="2">
    <source>
        <dbReference type="EMBL" id="VAW03739.1"/>
    </source>
</evidence>
<evidence type="ECO:0000259" key="1">
    <source>
        <dbReference type="Pfam" id="PF00561"/>
    </source>
</evidence>
<dbReference type="PRINTS" id="PR00111">
    <property type="entry name" value="ABHYDROLASE"/>
</dbReference>
<dbReference type="SUPFAM" id="SSF53474">
    <property type="entry name" value="alpha/beta-Hydrolases"/>
    <property type="match status" value="1"/>
</dbReference>
<accession>A0A3B0STJ1</accession>
<dbReference type="InterPro" id="IPR050471">
    <property type="entry name" value="AB_hydrolase"/>
</dbReference>
<gene>
    <name evidence="2" type="ORF">MNBD_ALPHA04-1157</name>
</gene>
<reference evidence="2" key="1">
    <citation type="submission" date="2018-06" db="EMBL/GenBank/DDBJ databases">
        <authorList>
            <person name="Zhirakovskaya E."/>
        </authorList>
    </citation>
    <scope>NUCLEOTIDE SEQUENCE</scope>
</reference>
<dbReference type="InterPro" id="IPR029058">
    <property type="entry name" value="AB_hydrolase_fold"/>
</dbReference>
<dbReference type="PANTHER" id="PTHR43433:SF8">
    <property type="entry name" value="BIFUNCTIONAL LIPASE_ADENYLATE CYCLASE LIPJ"/>
    <property type="match status" value="1"/>
</dbReference>
<dbReference type="InterPro" id="IPR036388">
    <property type="entry name" value="WH-like_DNA-bd_sf"/>
</dbReference>
<dbReference type="Gene3D" id="1.10.10.10">
    <property type="entry name" value="Winged helix-like DNA-binding domain superfamily/Winged helix DNA-binding domain"/>
    <property type="match status" value="1"/>
</dbReference>
<dbReference type="Gene3D" id="3.40.50.1820">
    <property type="entry name" value="alpha/beta hydrolase"/>
    <property type="match status" value="1"/>
</dbReference>
<sequence>MGLITEMALEIKTIGPFEIRRADTIIALPSSRKTRALLAYLAITGKRHSRQNLCELFWDGTDDPLAGLRWSLSKLRGLLNIEGSEPLISDRQTIWFDQSLVAFDKDPLNDLANRAGSSEKEADEIWKATTGVPLEGCELPNQADYMIWVEGYRQDYIRVRAGVTKKFARDKTLPWQTRDKWAERWLRVAPYSRGAAFAAFECKYFAAGRPAATGLAAHLTRTFREAGIEPPDFEIDPLPEMEASTRNRKAPVEQQIRFVEGQDGVSIAWASIGEEGNPPLVKVANWLNHLELDWNAPIWSPLFRELSKSTYFVRYDERGCGLSDWNVDEITFDKFVEDLEQVVDAAGLDQFPLLGISQGAAVSIRYAALNPERVSKLILFGAYDQGWRYDATPAQTREREAVMVLTETGWGMENPAYRHVFSRTFMPDASAEELDWFDEFQRLTTSSENAVRFLEAFSRINVRDDLAKIQCPTLVVHSREDMRIPFATGRALASRIPGAQLAGLDSKNHLLLGREAASVRFVKLVQDFLSLP</sequence>
<dbReference type="EMBL" id="UOEF01000381">
    <property type="protein sequence ID" value="VAW03739.1"/>
    <property type="molecule type" value="Genomic_DNA"/>
</dbReference>